<dbReference type="PROSITE" id="PS50188">
    <property type="entry name" value="B302_SPRY"/>
    <property type="match status" value="1"/>
</dbReference>
<evidence type="ECO:0000313" key="4">
    <source>
        <dbReference type="Proteomes" id="UP000313359"/>
    </source>
</evidence>
<dbReference type="STRING" id="1328759.A0A5C2SH31"/>
<dbReference type="InterPro" id="IPR001870">
    <property type="entry name" value="B30.2/SPRY"/>
</dbReference>
<evidence type="ECO:0000256" key="1">
    <source>
        <dbReference type="SAM" id="MobiDB-lite"/>
    </source>
</evidence>
<feature type="domain" description="B30.2/SPRY" evidence="2">
    <location>
        <begin position="86"/>
        <end position="274"/>
    </location>
</feature>
<dbReference type="SUPFAM" id="SSF49899">
    <property type="entry name" value="Concanavalin A-like lectins/glucanases"/>
    <property type="match status" value="1"/>
</dbReference>
<name>A0A5C2SH31_9APHY</name>
<sequence length="318" mass="34744">MSWLKSLSSKAKGKGKAREHSSPQNPADAPPEWEPAPEQVHAEGLYSDASTADYEAAEAFCLRHPQEAPRMLSSDAIDRIRRLGCGAWQLAVPTTPRFRGVIHNGGEKGPAMGVIKVVTEPDCQDVCILSDLPILAGLYDTRGRHGVYYEVKIIRMHGVIAVGTACRPYPDWRLPGWNRLSAGLHLDDCRKFFEDPDGGRTYTPELSTVSPGDTVGVGYTWDLGTLFFTHNGRRLPDAFSGIYLPREIHDVYAAIGVAGPGACAFEVNFGGGTDFEWKEGNNWKVEGHVGMMPGGPGGADDELPSYSDARNDRRVVYQ</sequence>
<feature type="compositionally biased region" description="Low complexity" evidence="1">
    <location>
        <begin position="1"/>
        <end position="10"/>
    </location>
</feature>
<dbReference type="InterPro" id="IPR003877">
    <property type="entry name" value="SPRY_dom"/>
</dbReference>
<evidence type="ECO:0000313" key="3">
    <source>
        <dbReference type="EMBL" id="RPD62567.1"/>
    </source>
</evidence>
<evidence type="ECO:0000259" key="2">
    <source>
        <dbReference type="PROSITE" id="PS50188"/>
    </source>
</evidence>
<dbReference type="OrthoDB" id="258495at2759"/>
<keyword evidence="4" id="KW-1185">Reference proteome</keyword>
<dbReference type="Proteomes" id="UP000313359">
    <property type="component" value="Unassembled WGS sequence"/>
</dbReference>
<dbReference type="EMBL" id="ML122258">
    <property type="protein sequence ID" value="RPD62567.1"/>
    <property type="molecule type" value="Genomic_DNA"/>
</dbReference>
<reference evidence="3" key="1">
    <citation type="journal article" date="2018" name="Genome Biol. Evol.">
        <title>Genomics and development of Lentinus tigrinus, a white-rot wood-decaying mushroom with dimorphic fruiting bodies.</title>
        <authorList>
            <person name="Wu B."/>
            <person name="Xu Z."/>
            <person name="Knudson A."/>
            <person name="Carlson A."/>
            <person name="Chen N."/>
            <person name="Kovaka S."/>
            <person name="LaButti K."/>
            <person name="Lipzen A."/>
            <person name="Pennachio C."/>
            <person name="Riley R."/>
            <person name="Schakwitz W."/>
            <person name="Umezawa K."/>
            <person name="Ohm R.A."/>
            <person name="Grigoriev I.V."/>
            <person name="Nagy L.G."/>
            <person name="Gibbons J."/>
            <person name="Hibbett D."/>
        </authorList>
    </citation>
    <scope>NUCLEOTIDE SEQUENCE [LARGE SCALE GENOMIC DNA]</scope>
    <source>
        <strain evidence="3">ALCF2SS1-6</strain>
    </source>
</reference>
<dbReference type="InterPro" id="IPR050618">
    <property type="entry name" value="Ubq-SigPath_Reg"/>
</dbReference>
<accession>A0A5C2SH31</accession>
<proteinExistence type="predicted"/>
<protein>
    <recommendedName>
        <fullName evidence="2">B30.2/SPRY domain-containing protein</fullName>
    </recommendedName>
</protein>
<dbReference type="Gene3D" id="2.60.120.920">
    <property type="match status" value="1"/>
</dbReference>
<dbReference type="InterPro" id="IPR013320">
    <property type="entry name" value="ConA-like_dom_sf"/>
</dbReference>
<dbReference type="AlphaFoldDB" id="A0A5C2SH31"/>
<gene>
    <name evidence="3" type="ORF">L227DRAFT_573124</name>
</gene>
<dbReference type="InterPro" id="IPR043136">
    <property type="entry name" value="B30.2/SPRY_sf"/>
</dbReference>
<dbReference type="Pfam" id="PF00622">
    <property type="entry name" value="SPRY"/>
    <property type="match status" value="1"/>
</dbReference>
<dbReference type="SMART" id="SM00449">
    <property type="entry name" value="SPRY"/>
    <property type="match status" value="1"/>
</dbReference>
<organism evidence="3 4">
    <name type="scientific">Lentinus tigrinus ALCF2SS1-6</name>
    <dbReference type="NCBI Taxonomy" id="1328759"/>
    <lineage>
        <taxon>Eukaryota</taxon>
        <taxon>Fungi</taxon>
        <taxon>Dikarya</taxon>
        <taxon>Basidiomycota</taxon>
        <taxon>Agaricomycotina</taxon>
        <taxon>Agaricomycetes</taxon>
        <taxon>Polyporales</taxon>
        <taxon>Polyporaceae</taxon>
        <taxon>Lentinus</taxon>
    </lineage>
</organism>
<feature type="region of interest" description="Disordered" evidence="1">
    <location>
        <begin position="1"/>
        <end position="39"/>
    </location>
</feature>
<dbReference type="PANTHER" id="PTHR12864">
    <property type="entry name" value="RAN BINDING PROTEIN 9-RELATED"/>
    <property type="match status" value="1"/>
</dbReference>